<comment type="caution">
    <text evidence="1">The sequence shown here is derived from an EMBL/GenBank/DDBJ whole genome shotgun (WGS) entry which is preliminary data.</text>
</comment>
<sequence>DANQYLIKTGAFINDIKISKKGWILPGQRSQFFDITPVNYTLQLQAMTAEKLEFNLPAVFTIGPKDDAVSLEKYAKLLSSKDKNSEHVKDLVRGIIEGETRAIAAAMTMEEIFQERKGFKDKVIKNVQAELEQQLVRIFLQIPRLDEWDFFLSAFFWKLSAYFGSECP</sequence>
<accession>A0ACA9KW17</accession>
<feature type="non-terminal residue" evidence="1">
    <location>
        <position position="1"/>
    </location>
</feature>
<proteinExistence type="predicted"/>
<keyword evidence="2" id="KW-1185">Reference proteome</keyword>
<evidence type="ECO:0000313" key="1">
    <source>
        <dbReference type="EMBL" id="CAG8496393.1"/>
    </source>
</evidence>
<organism evidence="1 2">
    <name type="scientific">Dentiscutata heterogama</name>
    <dbReference type="NCBI Taxonomy" id="1316150"/>
    <lineage>
        <taxon>Eukaryota</taxon>
        <taxon>Fungi</taxon>
        <taxon>Fungi incertae sedis</taxon>
        <taxon>Mucoromycota</taxon>
        <taxon>Glomeromycotina</taxon>
        <taxon>Glomeromycetes</taxon>
        <taxon>Diversisporales</taxon>
        <taxon>Gigasporaceae</taxon>
        <taxon>Dentiscutata</taxon>
    </lineage>
</organism>
<gene>
    <name evidence="1" type="ORF">DHETER_LOCUS2800</name>
</gene>
<dbReference type="EMBL" id="CAJVPU010002180">
    <property type="protein sequence ID" value="CAG8496393.1"/>
    <property type="molecule type" value="Genomic_DNA"/>
</dbReference>
<protein>
    <submittedName>
        <fullName evidence="1">13403_t:CDS:1</fullName>
    </submittedName>
</protein>
<dbReference type="Proteomes" id="UP000789702">
    <property type="component" value="Unassembled WGS sequence"/>
</dbReference>
<evidence type="ECO:0000313" key="2">
    <source>
        <dbReference type="Proteomes" id="UP000789702"/>
    </source>
</evidence>
<name>A0ACA9KW17_9GLOM</name>
<reference evidence="1" key="1">
    <citation type="submission" date="2021-06" db="EMBL/GenBank/DDBJ databases">
        <authorList>
            <person name="Kallberg Y."/>
            <person name="Tangrot J."/>
            <person name="Rosling A."/>
        </authorList>
    </citation>
    <scope>NUCLEOTIDE SEQUENCE</scope>
    <source>
        <strain evidence="1">IL203A</strain>
    </source>
</reference>